<feature type="non-terminal residue" evidence="1">
    <location>
        <position position="1"/>
    </location>
</feature>
<proteinExistence type="predicted"/>
<comment type="caution">
    <text evidence="1">The sequence shown here is derived from an EMBL/GenBank/DDBJ whole genome shotgun (WGS) entry which is preliminary data.</text>
</comment>
<gene>
    <name evidence="1" type="ORF">U0070_005906</name>
</gene>
<evidence type="ECO:0000313" key="2">
    <source>
        <dbReference type="Proteomes" id="UP001488838"/>
    </source>
</evidence>
<keyword evidence="2" id="KW-1185">Reference proteome</keyword>
<accession>A0AAW0HGJ3</accession>
<dbReference type="Proteomes" id="UP001488838">
    <property type="component" value="Unassembled WGS sequence"/>
</dbReference>
<protein>
    <submittedName>
        <fullName evidence="1">Uncharacterized protein</fullName>
    </submittedName>
</protein>
<reference evidence="1 2" key="1">
    <citation type="journal article" date="2023" name="bioRxiv">
        <title>Conserved and derived expression patterns and positive selection on dental genes reveal complex evolutionary context of ever-growing rodent molars.</title>
        <authorList>
            <person name="Calamari Z.T."/>
            <person name="Song A."/>
            <person name="Cohen E."/>
            <person name="Akter M."/>
            <person name="Roy R.D."/>
            <person name="Hallikas O."/>
            <person name="Christensen M.M."/>
            <person name="Li P."/>
            <person name="Marangoni P."/>
            <person name="Jernvall J."/>
            <person name="Klein O.D."/>
        </authorList>
    </citation>
    <scope>NUCLEOTIDE SEQUENCE [LARGE SCALE GENOMIC DNA]</scope>
    <source>
        <strain evidence="1">V071</strain>
    </source>
</reference>
<name>A0AAW0HGJ3_MYOGA</name>
<evidence type="ECO:0000313" key="1">
    <source>
        <dbReference type="EMBL" id="KAK7801919.1"/>
    </source>
</evidence>
<dbReference type="EMBL" id="JBBHLL010000483">
    <property type="protein sequence ID" value="KAK7801919.1"/>
    <property type="molecule type" value="Genomic_DNA"/>
</dbReference>
<sequence>EGTLNTAVTLGEDTLNTAVTLGEGTLNTAVTLKEDALNTAVASVPAFCSSCSPQVAREHSPSR</sequence>
<organism evidence="1 2">
    <name type="scientific">Myodes glareolus</name>
    <name type="common">Bank vole</name>
    <name type="synonym">Clethrionomys glareolus</name>
    <dbReference type="NCBI Taxonomy" id="447135"/>
    <lineage>
        <taxon>Eukaryota</taxon>
        <taxon>Metazoa</taxon>
        <taxon>Chordata</taxon>
        <taxon>Craniata</taxon>
        <taxon>Vertebrata</taxon>
        <taxon>Euteleostomi</taxon>
        <taxon>Mammalia</taxon>
        <taxon>Eutheria</taxon>
        <taxon>Euarchontoglires</taxon>
        <taxon>Glires</taxon>
        <taxon>Rodentia</taxon>
        <taxon>Myomorpha</taxon>
        <taxon>Muroidea</taxon>
        <taxon>Cricetidae</taxon>
        <taxon>Arvicolinae</taxon>
        <taxon>Myodes</taxon>
    </lineage>
</organism>
<dbReference type="AlphaFoldDB" id="A0AAW0HGJ3"/>